<proteinExistence type="predicted"/>
<feature type="compositionally biased region" description="Polar residues" evidence="1">
    <location>
        <begin position="807"/>
        <end position="818"/>
    </location>
</feature>
<feature type="compositionally biased region" description="Low complexity" evidence="1">
    <location>
        <begin position="427"/>
        <end position="445"/>
    </location>
</feature>
<evidence type="ECO:0000313" key="3">
    <source>
        <dbReference type="EMBL" id="KAJ8040410.1"/>
    </source>
</evidence>
<feature type="compositionally biased region" description="Basic and acidic residues" evidence="1">
    <location>
        <begin position="831"/>
        <end position="840"/>
    </location>
</feature>
<feature type="region of interest" description="Disordered" evidence="1">
    <location>
        <begin position="790"/>
        <end position="936"/>
    </location>
</feature>
<keyword evidence="4" id="KW-1185">Reference proteome</keyword>
<dbReference type="PANTHER" id="PTHR14421">
    <property type="entry name" value="SPERMATOGENESIS-ASSOCIATED PROTEIN 1"/>
    <property type="match status" value="1"/>
</dbReference>
<feature type="compositionally biased region" description="Low complexity" evidence="1">
    <location>
        <begin position="481"/>
        <end position="516"/>
    </location>
</feature>
<feature type="region of interest" description="Disordered" evidence="1">
    <location>
        <begin position="135"/>
        <end position="169"/>
    </location>
</feature>
<feature type="compositionally biased region" description="Polar residues" evidence="1">
    <location>
        <begin position="608"/>
        <end position="618"/>
    </location>
</feature>
<feature type="compositionally biased region" description="Polar residues" evidence="1">
    <location>
        <begin position="283"/>
        <end position="306"/>
    </location>
</feature>
<feature type="region of interest" description="Disordered" evidence="1">
    <location>
        <begin position="185"/>
        <end position="216"/>
    </location>
</feature>
<dbReference type="PANTHER" id="PTHR14421:SF3">
    <property type="entry name" value="SPERMATOGENESIS-ASSOCIATED PROTEIN 1"/>
    <property type="match status" value="1"/>
</dbReference>
<feature type="compositionally biased region" description="Polar residues" evidence="1">
    <location>
        <begin position="517"/>
        <end position="536"/>
    </location>
</feature>
<dbReference type="AlphaFoldDB" id="A0A9Q1HBY2"/>
<feature type="compositionally biased region" description="Low complexity" evidence="1">
    <location>
        <begin position="378"/>
        <end position="397"/>
    </location>
</feature>
<feature type="compositionally biased region" description="Polar residues" evidence="1">
    <location>
        <begin position="706"/>
        <end position="720"/>
    </location>
</feature>
<reference evidence="3" key="1">
    <citation type="submission" date="2021-10" db="EMBL/GenBank/DDBJ databases">
        <title>Tropical sea cucumber genome reveals ecological adaptation and Cuvierian tubules defense mechanism.</title>
        <authorList>
            <person name="Chen T."/>
        </authorList>
    </citation>
    <scope>NUCLEOTIDE SEQUENCE</scope>
    <source>
        <strain evidence="3">Nanhai2018</strain>
        <tissue evidence="3">Muscle</tissue>
    </source>
</reference>
<protein>
    <submittedName>
        <fullName evidence="3">Spermatogenesis-associated protein 1</fullName>
    </submittedName>
</protein>
<dbReference type="OrthoDB" id="9901850at2759"/>
<feature type="compositionally biased region" description="Basic and acidic residues" evidence="1">
    <location>
        <begin position="589"/>
        <end position="602"/>
    </location>
</feature>
<dbReference type="Pfam" id="PF15743">
    <property type="entry name" value="SPATA1_C"/>
    <property type="match status" value="1"/>
</dbReference>
<feature type="compositionally biased region" description="Basic and acidic residues" evidence="1">
    <location>
        <begin position="337"/>
        <end position="346"/>
    </location>
</feature>
<feature type="compositionally biased region" description="Polar residues" evidence="1">
    <location>
        <begin position="417"/>
        <end position="426"/>
    </location>
</feature>
<feature type="compositionally biased region" description="Polar residues" evidence="1">
    <location>
        <begin position="347"/>
        <end position="377"/>
    </location>
</feature>
<feature type="region of interest" description="Disordered" evidence="1">
    <location>
        <begin position="1146"/>
        <end position="1174"/>
    </location>
</feature>
<dbReference type="EMBL" id="JAIZAY010000006">
    <property type="protein sequence ID" value="KAJ8040410.1"/>
    <property type="molecule type" value="Genomic_DNA"/>
</dbReference>
<sequence>MVVTSKMNSASLPPARPDSEQLVDLHVYRVPPDVWNDKYQSAYNEVINETISIGFVREELRNQLGPASLPEEFVYVRSVGRCLTQVKGRQELELKVKAFLPPRNFAPEIFILEGEQDVPDTAFIEATKEVAVSTMEVDEEESMEEKGTASRKAKKVAFKGTADSSKTVKTKLPSRNLKGLKAVISDKNSGKPAVATKSSHTTKAGGSERSKAGQTMTMTELKALQKRETDLKKSGSNKLTPRVGKTSVLKGPAVDKNAKASTTLKGSEVSNVRQVRGRETHTKSLTSRVSQKTGKPSNLKVKQQGNKKGGTPGHVTFTSVKDGKEVYKYKQGQRHTLPKEYRRDNISARQAPSTVSHKAQLSNQNPSLPLLQPHSNQPPVALLSPSPHPPSNAHSYPTHPEESTPVTLPQAVMSHPKNPSRSQVSLRRQASQSRMISSSSSQAISMKRHEMDISSNRRVISRKESENSSFSIDKGLSSHGQQSSQRTYSQTTEETLPGFSSMSESQQSETSPSYTSVTLPTQKSSLKESSSVTENDQMAVGQDRSSSRIRNISNPHLAHPSNPHPFSHINDESLHAKYSNNTPKHSNQHSKDVPHTDNEPVHLEYPINTPNKSMKYSNHVSHTNNELAHSEYPILTPNHSNPDEPLTPVDDIINPPDVPSPFTNSPTNHLRPDDNSRNINNALPILPVLSSHAPTHPVSDSEREPQLTTPSATHGLSKLQSPRKETRQDTFTKNTNSDSGLGEQTPEDTQERILRGSEGPQTFERNGDSFRQDHHANQYEGVSKSRAFAGADKGQGHHNLYQEDSPRSYQQNQNFPSRTQREDWGPQPHPIHRDPSDYYSDRGPQGGQSAMHQVHGTYQDLSPRGGNYEQRNRPADSLTNQEKLFTPRTQRDEGVIQDRGYHPHFSGGTTSRYSDNMRNQQGHPYSYDDSRGPIDQADDTQEAMAYLQLSNEGTIPHDKQQQRYGSPSDLDSQNPISPEKQRLLNQIREEQQERLEMEKMREELIKKAKNLQGKTIDRRKKDGMTEMLQARDYWKKRYYDEKKKTPSLEEQVAKLASQVQQQNRKLMHHLEGKGAKAPKGPPSKRMDHKIQIFKHQHDMEDIKRQVDNARMKLATEIKLRTQAETELRVLKSEVIQKKINVTLKRGKQLQAIQKSEEKSQGRTPLPKGAGGSSI</sequence>
<feature type="compositionally biased region" description="Polar residues" evidence="1">
    <location>
        <begin position="907"/>
        <end position="923"/>
    </location>
</feature>
<accession>A0A9Q1HBY2</accession>
<feature type="compositionally biased region" description="Polar residues" evidence="1">
    <location>
        <begin position="962"/>
        <end position="976"/>
    </location>
</feature>
<comment type="caution">
    <text evidence="3">The sequence shown here is derived from an EMBL/GenBank/DDBJ whole genome shotgun (WGS) entry which is preliminary data.</text>
</comment>
<feature type="compositionally biased region" description="Basic and acidic residues" evidence="1">
    <location>
        <begin position="889"/>
        <end position="901"/>
    </location>
</feature>
<feature type="region of interest" description="Disordered" evidence="1">
    <location>
        <begin position="952"/>
        <end position="982"/>
    </location>
</feature>
<feature type="domain" description="Spermatogenesis-associated protein 1 C-terminal" evidence="2">
    <location>
        <begin position="985"/>
        <end position="1138"/>
    </location>
</feature>
<feature type="region of interest" description="Disordered" evidence="1">
    <location>
        <begin position="632"/>
        <end position="772"/>
    </location>
</feature>
<evidence type="ECO:0000259" key="2">
    <source>
        <dbReference type="Pfam" id="PF15743"/>
    </source>
</evidence>
<name>A0A9Q1HBY2_HOLLE</name>
<feature type="region of interest" description="Disordered" evidence="1">
    <location>
        <begin position="276"/>
        <end position="618"/>
    </location>
</feature>
<evidence type="ECO:0000313" key="4">
    <source>
        <dbReference type="Proteomes" id="UP001152320"/>
    </source>
</evidence>
<organism evidence="3 4">
    <name type="scientific">Holothuria leucospilota</name>
    <name type="common">Black long sea cucumber</name>
    <name type="synonym">Mertensiothuria leucospilota</name>
    <dbReference type="NCBI Taxonomy" id="206669"/>
    <lineage>
        <taxon>Eukaryota</taxon>
        <taxon>Metazoa</taxon>
        <taxon>Echinodermata</taxon>
        <taxon>Eleutherozoa</taxon>
        <taxon>Echinozoa</taxon>
        <taxon>Holothuroidea</taxon>
        <taxon>Aspidochirotacea</taxon>
        <taxon>Aspidochirotida</taxon>
        <taxon>Holothuriidae</taxon>
        <taxon>Holothuria</taxon>
    </lineage>
</organism>
<dbReference type="InterPro" id="IPR031478">
    <property type="entry name" value="SPATA1_C"/>
</dbReference>
<dbReference type="Proteomes" id="UP001152320">
    <property type="component" value="Chromosome 6"/>
</dbReference>
<gene>
    <name evidence="3" type="ORF">HOLleu_14692</name>
</gene>
<evidence type="ECO:0000256" key="1">
    <source>
        <dbReference type="SAM" id="MobiDB-lite"/>
    </source>
</evidence>
<dbReference type="InterPro" id="IPR039062">
    <property type="entry name" value="SPAT1"/>
</dbReference>